<keyword evidence="1" id="KW-0614">Plasmid</keyword>
<name>A0ABZ2XKS6_9RHOO</name>
<accession>A0ABZ2XKS6</accession>
<reference evidence="1 2" key="1">
    <citation type="submission" date="2024-04" db="EMBL/GenBank/DDBJ databases">
        <title>Dissimilatory iodate-reducing microorganisms contribute to the enrichment of iodine in groundwater.</title>
        <authorList>
            <person name="Jiang Z."/>
        </authorList>
    </citation>
    <scope>NUCLEOTIDE SEQUENCE [LARGE SCALE GENOMIC DNA]</scope>
    <source>
        <strain evidence="1 2">NCP973</strain>
        <plasmid evidence="1 2">unnamed1</plasmid>
    </source>
</reference>
<sequence length="293" mass="32388">MTQDPSNPEFVRRLFPAGFTPNGLFPFQTYRTPRADQKGFLSGGPETAPSVAVFLFSEAFRGVDEAMRRQVLDMSLSEAKKASRSTSSDKWVDHQDKIIRMALWKQFCALPSLPVHLYRKRLSIGSADKLGKAWLGEDGQNRWAAAVVDTTLSFLRRSKIESLLISGDTDIFNPFLLSSKIAPIVQKSPPNQIVIPCRRGVDAMAELWAINNYIPAIHSPIRDTPAHPVKDQALIALAKQSSHAVIFGHPGSRYSRMLAESLKSAGVPFTPFLIDENGRPVPKASPHAASRRS</sequence>
<gene>
    <name evidence="1" type="ORF">AADV58_17620</name>
</gene>
<dbReference type="Proteomes" id="UP001479520">
    <property type="component" value="Plasmid unnamed1"/>
</dbReference>
<evidence type="ECO:0008006" key="3">
    <source>
        <dbReference type="Google" id="ProtNLM"/>
    </source>
</evidence>
<proteinExistence type="predicted"/>
<dbReference type="RefSeq" id="WP_341744567.1">
    <property type="nucleotide sequence ID" value="NZ_CP151407.1"/>
</dbReference>
<protein>
    <recommendedName>
        <fullName evidence="3">NYN domain-containing protein</fullName>
    </recommendedName>
</protein>
<geneLocation type="plasmid" evidence="1 2">
    <name>unnamed1</name>
</geneLocation>
<organism evidence="1 2">
    <name type="scientific">Azonexus hydrophilus</name>
    <dbReference type="NCBI Taxonomy" id="418702"/>
    <lineage>
        <taxon>Bacteria</taxon>
        <taxon>Pseudomonadati</taxon>
        <taxon>Pseudomonadota</taxon>
        <taxon>Betaproteobacteria</taxon>
        <taxon>Rhodocyclales</taxon>
        <taxon>Azonexaceae</taxon>
        <taxon>Azonexus</taxon>
    </lineage>
</organism>
<evidence type="ECO:0000313" key="2">
    <source>
        <dbReference type="Proteomes" id="UP001479520"/>
    </source>
</evidence>
<keyword evidence="2" id="KW-1185">Reference proteome</keyword>
<evidence type="ECO:0000313" key="1">
    <source>
        <dbReference type="EMBL" id="WZJ23228.1"/>
    </source>
</evidence>
<dbReference type="EMBL" id="CP151407">
    <property type="protein sequence ID" value="WZJ23228.1"/>
    <property type="molecule type" value="Genomic_DNA"/>
</dbReference>